<dbReference type="InterPro" id="IPR005901">
    <property type="entry name" value="GLPGLI"/>
</dbReference>
<dbReference type="EMBL" id="VWSH01000001">
    <property type="protein sequence ID" value="KAA5536469.1"/>
    <property type="molecule type" value="Genomic_DNA"/>
</dbReference>
<dbReference type="NCBIfam" id="TIGR01200">
    <property type="entry name" value="GLPGLI"/>
    <property type="match status" value="1"/>
</dbReference>
<protein>
    <submittedName>
        <fullName evidence="2">GLPGLI family protein</fullName>
    </submittedName>
</protein>
<gene>
    <name evidence="2" type="ORF">F0919_02030</name>
</gene>
<keyword evidence="1" id="KW-0732">Signal</keyword>
<dbReference type="AlphaFoldDB" id="A0A5M6CTH5"/>
<keyword evidence="3" id="KW-1185">Reference proteome</keyword>
<sequence>MKQLFIFIAMLPLAGVSAQDTTGVITYEQIISTNLDKDNIPEGLRNVVPAESKSEMELYFTPVASLYQVRENTIASNNQEFDQGGMKLRIETKIPDDKYYTDLISHKVTEQKDFMGRIFLIDHDASASKWKFTGRQKKILDMPSSEAISITDKDTTIVWFTTSIPVSAGPQGHSGLPGMVLEVFIGSNIHLVATKVEPANKEIIKKIKAPTKGKKVDEVAFEKIVKDKEEEIKKQYGGNGNIIIMRQTR</sequence>
<dbReference type="RefSeq" id="WP_150031041.1">
    <property type="nucleotide sequence ID" value="NZ_VWSH01000001.1"/>
</dbReference>
<organism evidence="2 3">
    <name type="scientific">Taibaiella lutea</name>
    <dbReference type="NCBI Taxonomy" id="2608001"/>
    <lineage>
        <taxon>Bacteria</taxon>
        <taxon>Pseudomonadati</taxon>
        <taxon>Bacteroidota</taxon>
        <taxon>Chitinophagia</taxon>
        <taxon>Chitinophagales</taxon>
        <taxon>Chitinophagaceae</taxon>
        <taxon>Taibaiella</taxon>
    </lineage>
</organism>
<accession>A0A5M6CTH5</accession>
<comment type="caution">
    <text evidence="2">The sequence shown here is derived from an EMBL/GenBank/DDBJ whole genome shotgun (WGS) entry which is preliminary data.</text>
</comment>
<name>A0A5M6CTH5_9BACT</name>
<feature type="chain" id="PRO_5024381178" evidence="1">
    <location>
        <begin position="19"/>
        <end position="249"/>
    </location>
</feature>
<reference evidence="2 3" key="1">
    <citation type="submission" date="2019-09" db="EMBL/GenBank/DDBJ databases">
        <title>Genome sequence and assembly of Taibaiella sp.</title>
        <authorList>
            <person name="Chhetri G."/>
        </authorList>
    </citation>
    <scope>NUCLEOTIDE SEQUENCE [LARGE SCALE GENOMIC DNA]</scope>
    <source>
        <strain evidence="2 3">KVB11</strain>
    </source>
</reference>
<proteinExistence type="predicted"/>
<evidence type="ECO:0000256" key="1">
    <source>
        <dbReference type="SAM" id="SignalP"/>
    </source>
</evidence>
<feature type="signal peptide" evidence="1">
    <location>
        <begin position="1"/>
        <end position="18"/>
    </location>
</feature>
<evidence type="ECO:0000313" key="3">
    <source>
        <dbReference type="Proteomes" id="UP000323632"/>
    </source>
</evidence>
<dbReference type="Proteomes" id="UP000323632">
    <property type="component" value="Unassembled WGS sequence"/>
</dbReference>
<evidence type="ECO:0000313" key="2">
    <source>
        <dbReference type="EMBL" id="KAA5536469.1"/>
    </source>
</evidence>
<dbReference type="Pfam" id="PF09697">
    <property type="entry name" value="Porph_ging"/>
    <property type="match status" value="1"/>
</dbReference>